<feature type="signal peptide" evidence="2">
    <location>
        <begin position="1"/>
        <end position="21"/>
    </location>
</feature>
<dbReference type="InterPro" id="IPR002181">
    <property type="entry name" value="Fibrinogen_a/b/g_C_dom"/>
</dbReference>
<dbReference type="SMART" id="SM00186">
    <property type="entry name" value="FBG"/>
    <property type="match status" value="1"/>
</dbReference>
<dbReference type="AlphaFoldDB" id="A0AAN8IV34"/>
<keyword evidence="5" id="KW-1185">Reference proteome</keyword>
<accession>A0AAN8IV34</accession>
<evidence type="ECO:0000313" key="5">
    <source>
        <dbReference type="Proteomes" id="UP001331761"/>
    </source>
</evidence>
<feature type="domain" description="Fibrinogen C-terminal" evidence="3">
    <location>
        <begin position="190"/>
        <end position="384"/>
    </location>
</feature>
<evidence type="ECO:0000313" key="4">
    <source>
        <dbReference type="EMBL" id="KAK5984783.1"/>
    </source>
</evidence>
<dbReference type="Proteomes" id="UP001331761">
    <property type="component" value="Unassembled WGS sequence"/>
</dbReference>
<evidence type="ECO:0000256" key="2">
    <source>
        <dbReference type="SAM" id="SignalP"/>
    </source>
</evidence>
<proteinExistence type="predicted"/>
<reference evidence="4 5" key="1">
    <citation type="submission" date="2019-10" db="EMBL/GenBank/DDBJ databases">
        <title>Assembly and Annotation for the nematode Trichostrongylus colubriformis.</title>
        <authorList>
            <person name="Martin J."/>
        </authorList>
    </citation>
    <scope>NUCLEOTIDE SEQUENCE [LARGE SCALE GENOMIC DNA]</scope>
    <source>
        <strain evidence="4">G859</strain>
        <tissue evidence="4">Whole worm</tissue>
    </source>
</reference>
<sequence length="452" mass="50001">MAMSTSRLLLMLLPCLAVVTADRSLSIMLMHLENIQGVTENGTQCSPFYFAGVQCSMEMEICVEIGDKDDETTCYSLGQISHGSNKIDFTVSSYGNWSNPLVISLENITYEGFKLHVNLNDVTSGEPIDEWNATFANASQLQDIYTYTSHRDGSLGTSLTVAWTTNEVDPPTPPPTTVPTTTITQPSTTQGDVEFPRTCDEFWNRTDGVKTIWINNNSINVYCQYGSSGAYTIIQSRGSNDDTSFDLDIEGYKKPFGIPGKGNNFWLGLDNMVALTADDDYDLLIELCCAKNNSIQFYRHLKITEDYILQADPVVPGIGFDFTSSNTGKKDLGVPFTTYKKMSDTMRDSCDIVRYYYGNYPNPIFDLGTGGWWYGSCGNNLNGQIVPYSATSQCHLEETFPQGTAGIEMRTTPGMYHIGVVRLQSQPVRSVVSHPKHSCDHSLSVEGTPLCT</sequence>
<dbReference type="PANTHER" id="PTHR19143">
    <property type="entry name" value="FIBRINOGEN/TENASCIN/ANGIOPOEITIN"/>
    <property type="match status" value="1"/>
</dbReference>
<dbReference type="InterPro" id="IPR014716">
    <property type="entry name" value="Fibrinogen_a/b/g_C_1"/>
</dbReference>
<feature type="compositionally biased region" description="Low complexity" evidence="1">
    <location>
        <begin position="178"/>
        <end position="189"/>
    </location>
</feature>
<feature type="chain" id="PRO_5042944756" evidence="2">
    <location>
        <begin position="22"/>
        <end position="452"/>
    </location>
</feature>
<dbReference type="SUPFAM" id="SSF56496">
    <property type="entry name" value="Fibrinogen C-terminal domain-like"/>
    <property type="match status" value="1"/>
</dbReference>
<organism evidence="4 5">
    <name type="scientific">Trichostrongylus colubriformis</name>
    <name type="common">Black scour worm</name>
    <dbReference type="NCBI Taxonomy" id="6319"/>
    <lineage>
        <taxon>Eukaryota</taxon>
        <taxon>Metazoa</taxon>
        <taxon>Ecdysozoa</taxon>
        <taxon>Nematoda</taxon>
        <taxon>Chromadorea</taxon>
        <taxon>Rhabditida</taxon>
        <taxon>Rhabditina</taxon>
        <taxon>Rhabditomorpha</taxon>
        <taxon>Strongyloidea</taxon>
        <taxon>Trichostrongylidae</taxon>
        <taxon>Trichostrongylus</taxon>
    </lineage>
</organism>
<dbReference type="EMBL" id="WIXE01002466">
    <property type="protein sequence ID" value="KAK5984783.1"/>
    <property type="molecule type" value="Genomic_DNA"/>
</dbReference>
<name>A0AAN8IV34_TRICO</name>
<dbReference type="PANTHER" id="PTHR19143:SF444">
    <property type="entry name" value="PROTEIN SCABROUS"/>
    <property type="match status" value="1"/>
</dbReference>
<dbReference type="Gene3D" id="3.90.215.10">
    <property type="entry name" value="Gamma Fibrinogen, chain A, domain 1"/>
    <property type="match status" value="1"/>
</dbReference>
<comment type="caution">
    <text evidence="4">The sequence shown here is derived from an EMBL/GenBank/DDBJ whole genome shotgun (WGS) entry which is preliminary data.</text>
</comment>
<keyword evidence="2" id="KW-0732">Signal</keyword>
<dbReference type="InterPro" id="IPR036056">
    <property type="entry name" value="Fibrinogen-like_C"/>
</dbReference>
<evidence type="ECO:0000259" key="3">
    <source>
        <dbReference type="PROSITE" id="PS51406"/>
    </source>
</evidence>
<dbReference type="Pfam" id="PF00147">
    <property type="entry name" value="Fibrinogen_C"/>
    <property type="match status" value="1"/>
</dbReference>
<dbReference type="InterPro" id="IPR050373">
    <property type="entry name" value="Fibrinogen_C-term_domain"/>
</dbReference>
<dbReference type="GO" id="GO:0005615">
    <property type="term" value="C:extracellular space"/>
    <property type="evidence" value="ECO:0007669"/>
    <property type="project" value="TreeGrafter"/>
</dbReference>
<dbReference type="PROSITE" id="PS51406">
    <property type="entry name" value="FIBRINOGEN_C_2"/>
    <property type="match status" value="1"/>
</dbReference>
<protein>
    <submittedName>
        <fullName evidence="4">Fibrinogen C-terminal domain-containing protein</fullName>
    </submittedName>
</protein>
<gene>
    <name evidence="4" type="ORF">GCK32_007833</name>
</gene>
<feature type="region of interest" description="Disordered" evidence="1">
    <location>
        <begin position="165"/>
        <end position="191"/>
    </location>
</feature>
<evidence type="ECO:0000256" key="1">
    <source>
        <dbReference type="SAM" id="MobiDB-lite"/>
    </source>
</evidence>